<dbReference type="SUPFAM" id="SSF54427">
    <property type="entry name" value="NTF2-like"/>
    <property type="match status" value="1"/>
</dbReference>
<evidence type="ECO:0000313" key="1">
    <source>
        <dbReference type="EMBL" id="MFF0501902.1"/>
    </source>
</evidence>
<evidence type="ECO:0008006" key="3">
    <source>
        <dbReference type="Google" id="ProtNLM"/>
    </source>
</evidence>
<reference evidence="1 2" key="1">
    <citation type="submission" date="2024-10" db="EMBL/GenBank/DDBJ databases">
        <title>The Natural Products Discovery Center: Release of the First 8490 Sequenced Strains for Exploring Actinobacteria Biosynthetic Diversity.</title>
        <authorList>
            <person name="Kalkreuter E."/>
            <person name="Kautsar S.A."/>
            <person name="Yang D."/>
            <person name="Bader C.D."/>
            <person name="Teijaro C.N."/>
            <person name="Fluegel L."/>
            <person name="Davis C.M."/>
            <person name="Simpson J.R."/>
            <person name="Lauterbach L."/>
            <person name="Steele A.D."/>
            <person name="Gui C."/>
            <person name="Meng S."/>
            <person name="Li G."/>
            <person name="Viehrig K."/>
            <person name="Ye F."/>
            <person name="Su P."/>
            <person name="Kiefer A.F."/>
            <person name="Nichols A."/>
            <person name="Cepeda A.J."/>
            <person name="Yan W."/>
            <person name="Fan B."/>
            <person name="Jiang Y."/>
            <person name="Adhikari A."/>
            <person name="Zheng C.-J."/>
            <person name="Schuster L."/>
            <person name="Cowan T.M."/>
            <person name="Smanski M.J."/>
            <person name="Chevrette M.G."/>
            <person name="De Carvalho L.P.S."/>
            <person name="Shen B."/>
        </authorList>
    </citation>
    <scope>NUCLEOTIDE SEQUENCE [LARGE SCALE GENOMIC DNA]</scope>
    <source>
        <strain evidence="1 2">NPDC004119</strain>
    </source>
</reference>
<gene>
    <name evidence="1" type="ORF">ACFYU5_36330</name>
</gene>
<dbReference type="EMBL" id="JBIAMT010000012">
    <property type="protein sequence ID" value="MFF0501902.1"/>
    <property type="molecule type" value="Genomic_DNA"/>
</dbReference>
<organism evidence="1 2">
    <name type="scientific">Nocardia aobensis</name>
    <dbReference type="NCBI Taxonomy" id="257277"/>
    <lineage>
        <taxon>Bacteria</taxon>
        <taxon>Bacillati</taxon>
        <taxon>Actinomycetota</taxon>
        <taxon>Actinomycetes</taxon>
        <taxon>Mycobacteriales</taxon>
        <taxon>Nocardiaceae</taxon>
        <taxon>Nocardia</taxon>
    </lineage>
</organism>
<keyword evidence="2" id="KW-1185">Reference proteome</keyword>
<dbReference type="Gene3D" id="3.10.450.50">
    <property type="match status" value="1"/>
</dbReference>
<protein>
    <recommendedName>
        <fullName evidence="3">SnoaL-like domain-containing protein</fullName>
    </recommendedName>
</protein>
<dbReference type="Proteomes" id="UP001601442">
    <property type="component" value="Unassembled WGS sequence"/>
</dbReference>
<proteinExistence type="predicted"/>
<dbReference type="InterPro" id="IPR032710">
    <property type="entry name" value="NTF2-like_dom_sf"/>
</dbReference>
<sequence length="145" mass="16428">MSYEPTDIELKNLLDRWIGQWNEPDAGRRRELIREVWAEDGYQILVNPPEGIRDTARQYGVSAPAVEVRGYDAMFARVTRAYEMFVADGEHFFEAEGEPVRHAGAAVALTWVMRSRADDTVAGAGLEVLTFDPDGRVRTDHEFVN</sequence>
<evidence type="ECO:0000313" key="2">
    <source>
        <dbReference type="Proteomes" id="UP001601442"/>
    </source>
</evidence>
<accession>A0ABW6PFI8</accession>
<name>A0ABW6PFI8_9NOCA</name>
<comment type="caution">
    <text evidence="1">The sequence shown here is derived from an EMBL/GenBank/DDBJ whole genome shotgun (WGS) entry which is preliminary data.</text>
</comment>
<dbReference type="RefSeq" id="WP_387401946.1">
    <property type="nucleotide sequence ID" value="NZ_JBIAMT010000012.1"/>
</dbReference>